<feature type="transmembrane region" description="Helical" evidence="7">
    <location>
        <begin position="409"/>
        <end position="427"/>
    </location>
</feature>
<feature type="transmembrane region" description="Helical" evidence="7">
    <location>
        <begin position="334"/>
        <end position="356"/>
    </location>
</feature>
<reference evidence="8 9" key="1">
    <citation type="submission" date="2020-07" db="EMBL/GenBank/DDBJ databases">
        <title>Sequencing the genomes of 1000 actinobacteria strains.</title>
        <authorList>
            <person name="Klenk H.-P."/>
        </authorList>
    </citation>
    <scope>NUCLEOTIDE SEQUENCE [LARGE SCALE GENOMIC DNA]</scope>
    <source>
        <strain evidence="8 9">DSM 15664</strain>
    </source>
</reference>
<dbReference type="GO" id="GO:0005886">
    <property type="term" value="C:plasma membrane"/>
    <property type="evidence" value="ECO:0007669"/>
    <property type="project" value="TreeGrafter"/>
</dbReference>
<dbReference type="CDD" id="cd11555">
    <property type="entry name" value="SLC-NCS1sbd_u1"/>
    <property type="match status" value="1"/>
</dbReference>
<feature type="transmembrane region" description="Helical" evidence="7">
    <location>
        <begin position="172"/>
        <end position="195"/>
    </location>
</feature>
<evidence type="ECO:0000313" key="8">
    <source>
        <dbReference type="EMBL" id="NYJ17441.1"/>
    </source>
</evidence>
<evidence type="ECO:0000256" key="1">
    <source>
        <dbReference type="ARBA" id="ARBA00004141"/>
    </source>
</evidence>
<feature type="region of interest" description="Disordered" evidence="6">
    <location>
        <begin position="1"/>
        <end position="44"/>
    </location>
</feature>
<keyword evidence="9" id="KW-1185">Reference proteome</keyword>
<dbReference type="GO" id="GO:0015205">
    <property type="term" value="F:nucleobase transmembrane transporter activity"/>
    <property type="evidence" value="ECO:0007669"/>
    <property type="project" value="TreeGrafter"/>
</dbReference>
<dbReference type="InterPro" id="IPR001248">
    <property type="entry name" value="Pur-cyt_permease"/>
</dbReference>
<comment type="caution">
    <text evidence="8">The sequence shown here is derived from an EMBL/GenBank/DDBJ whole genome shotgun (WGS) entry which is preliminary data.</text>
</comment>
<evidence type="ECO:0000256" key="6">
    <source>
        <dbReference type="SAM" id="MobiDB-lite"/>
    </source>
</evidence>
<keyword evidence="4 7" id="KW-1133">Transmembrane helix</keyword>
<dbReference type="Gene3D" id="1.10.4160.10">
    <property type="entry name" value="Hydantoin permease"/>
    <property type="match status" value="1"/>
</dbReference>
<evidence type="ECO:0000256" key="7">
    <source>
        <dbReference type="SAM" id="Phobius"/>
    </source>
</evidence>
<sequence>MTQTARSSQQPPATQPSTAQSATPPSAAQSATPHPSLHNKDLGPVGPEQKRWGWFEIFNVWTNDVQSLAGYTLAASLFIGAGINGWFVFAAIILAGVFVNWLVNLSGAPSVRHGVPYAVMARPSMGVLGARFPAMVRGVVAIFWYGAQTYFASTAVALAFNAALGSPQTGTFLGLDVIGWVSYVIVALIQVWLFTRGIETIAKFLNFAGPAVYVVMTVLLVLIWVRAGSDLLPAVGTIFSNQDVTGWAAISAFVGVVGTMVAYFAAVIINFGDFSRFSKTERSMRLGNFTGLPLSLAFFTFLSLFITAGAYVVFQGGTGEPLDNPTDIIAQTESVALALIAAVTFLLATVGINLVANFIPPAYDLANLAPQKISFRTGGYITAVIGFIIGALWVAVIEQIGLPTFVDTLGALLAPLYGVLIVDYYIIRRSQISTPDLFSMDPAGPYYYTRGWNLRAIAAFGIAAIFAVFTVWVPALAALAGFAWIIGAALGGLFYWLVMRSQTVAAHH</sequence>
<evidence type="ECO:0000256" key="3">
    <source>
        <dbReference type="ARBA" id="ARBA00022692"/>
    </source>
</evidence>
<gene>
    <name evidence="8" type="ORF">HNR11_001975</name>
</gene>
<feature type="transmembrane region" description="Helical" evidence="7">
    <location>
        <begin position="452"/>
        <end position="473"/>
    </location>
</feature>
<evidence type="ECO:0000313" key="9">
    <source>
        <dbReference type="Proteomes" id="UP000560069"/>
    </source>
</evidence>
<dbReference type="AlphaFoldDB" id="A0A7Z0E9C5"/>
<proteinExistence type="inferred from homology"/>
<feature type="transmembrane region" description="Helical" evidence="7">
    <location>
        <begin position="377"/>
        <end position="397"/>
    </location>
</feature>
<organism evidence="8 9">
    <name type="scientific">Nesterenkonia sandarakina</name>
    <dbReference type="NCBI Taxonomy" id="272918"/>
    <lineage>
        <taxon>Bacteria</taxon>
        <taxon>Bacillati</taxon>
        <taxon>Actinomycetota</taxon>
        <taxon>Actinomycetes</taxon>
        <taxon>Micrococcales</taxon>
        <taxon>Micrococcaceae</taxon>
        <taxon>Nesterenkonia</taxon>
    </lineage>
</organism>
<dbReference type="PANTHER" id="PTHR30618">
    <property type="entry name" value="NCS1 FAMILY PURINE/PYRIMIDINE TRANSPORTER"/>
    <property type="match status" value="1"/>
</dbReference>
<dbReference type="PANTHER" id="PTHR30618:SF6">
    <property type="entry name" value="NCS1 FAMILY NUCLEOBASE:CATION SYMPORTER-1"/>
    <property type="match status" value="1"/>
</dbReference>
<dbReference type="RefSeq" id="WP_343050648.1">
    <property type="nucleotide sequence ID" value="NZ_BAAALK010000002.1"/>
</dbReference>
<keyword evidence="3 7" id="KW-0812">Transmembrane</keyword>
<comment type="similarity">
    <text evidence="2">Belongs to the purine-cytosine permease (2.A.39) family.</text>
</comment>
<comment type="subcellular location">
    <subcellularLocation>
        <location evidence="1">Membrane</location>
        <topology evidence="1">Multi-pass membrane protein</topology>
    </subcellularLocation>
</comment>
<accession>A0A7Z0E9C5</accession>
<feature type="transmembrane region" description="Helical" evidence="7">
    <location>
        <begin position="77"/>
        <end position="103"/>
    </location>
</feature>
<dbReference type="InterPro" id="IPR045225">
    <property type="entry name" value="Uracil/uridine/allantoin_perm"/>
</dbReference>
<keyword evidence="5 7" id="KW-0472">Membrane</keyword>
<dbReference type="Proteomes" id="UP000560069">
    <property type="component" value="Unassembled WGS sequence"/>
</dbReference>
<feature type="transmembrane region" description="Helical" evidence="7">
    <location>
        <begin position="479"/>
        <end position="498"/>
    </location>
</feature>
<feature type="transmembrane region" description="Helical" evidence="7">
    <location>
        <begin position="139"/>
        <end position="160"/>
    </location>
</feature>
<dbReference type="Pfam" id="PF02133">
    <property type="entry name" value="Transp_cyt_pur"/>
    <property type="match status" value="1"/>
</dbReference>
<feature type="transmembrane region" description="Helical" evidence="7">
    <location>
        <begin position="207"/>
        <end position="227"/>
    </location>
</feature>
<dbReference type="EMBL" id="JACCFQ010000001">
    <property type="protein sequence ID" value="NYJ17441.1"/>
    <property type="molecule type" value="Genomic_DNA"/>
</dbReference>
<feature type="compositionally biased region" description="Low complexity" evidence="6">
    <location>
        <begin position="7"/>
        <end position="33"/>
    </location>
</feature>
<name>A0A7Z0E9C5_9MICC</name>
<evidence type="ECO:0000256" key="4">
    <source>
        <dbReference type="ARBA" id="ARBA00022989"/>
    </source>
</evidence>
<evidence type="ECO:0000256" key="5">
    <source>
        <dbReference type="ARBA" id="ARBA00023136"/>
    </source>
</evidence>
<evidence type="ECO:0000256" key="2">
    <source>
        <dbReference type="ARBA" id="ARBA00008974"/>
    </source>
</evidence>
<protein>
    <submittedName>
        <fullName evidence="8">NCS1 family nucleobase:cation symporter-1</fullName>
    </submittedName>
</protein>
<feature type="transmembrane region" description="Helical" evidence="7">
    <location>
        <begin position="247"/>
        <end position="271"/>
    </location>
</feature>
<feature type="transmembrane region" description="Helical" evidence="7">
    <location>
        <begin position="292"/>
        <end position="314"/>
    </location>
</feature>